<evidence type="ECO:0000313" key="8">
    <source>
        <dbReference type="Proteomes" id="UP000298412"/>
    </source>
</evidence>
<feature type="transmembrane region" description="Helical" evidence="5">
    <location>
        <begin position="75"/>
        <end position="98"/>
    </location>
</feature>
<dbReference type="PANTHER" id="PTHR24421">
    <property type="entry name" value="NITRATE/NITRITE SENSOR PROTEIN NARX-RELATED"/>
    <property type="match status" value="1"/>
</dbReference>
<keyword evidence="2" id="KW-0418">Kinase</keyword>
<dbReference type="EMBL" id="SOFP01000040">
    <property type="protein sequence ID" value="TFC16337.1"/>
    <property type="molecule type" value="Genomic_DNA"/>
</dbReference>
<feature type="transmembrane region" description="Helical" evidence="5">
    <location>
        <begin position="461"/>
        <end position="479"/>
    </location>
</feature>
<dbReference type="OrthoDB" id="4881511at2"/>
<evidence type="ECO:0000256" key="1">
    <source>
        <dbReference type="ARBA" id="ARBA00022679"/>
    </source>
</evidence>
<evidence type="ECO:0000313" key="7">
    <source>
        <dbReference type="EMBL" id="TFC16337.1"/>
    </source>
</evidence>
<feature type="transmembrane region" description="Helical" evidence="5">
    <location>
        <begin position="595"/>
        <end position="613"/>
    </location>
</feature>
<dbReference type="SUPFAM" id="SSF55874">
    <property type="entry name" value="ATPase domain of HSP90 chaperone/DNA topoisomerase II/histidine kinase"/>
    <property type="match status" value="1"/>
</dbReference>
<feature type="transmembrane region" description="Helical" evidence="5">
    <location>
        <begin position="138"/>
        <end position="155"/>
    </location>
</feature>
<evidence type="ECO:0000256" key="3">
    <source>
        <dbReference type="ARBA" id="ARBA00023012"/>
    </source>
</evidence>
<feature type="domain" description="Histidine kinase/HSP90-like ATPase" evidence="6">
    <location>
        <begin position="333"/>
        <end position="424"/>
    </location>
</feature>
<feature type="transmembrane region" description="Helical" evidence="5">
    <location>
        <begin position="485"/>
        <end position="505"/>
    </location>
</feature>
<feature type="transmembrane region" description="Helical" evidence="5">
    <location>
        <begin position="543"/>
        <end position="560"/>
    </location>
</feature>
<organism evidence="7 8">
    <name type="scientific">Cryobacterium algoritolerans</name>
    <dbReference type="NCBI Taxonomy" id="1259184"/>
    <lineage>
        <taxon>Bacteria</taxon>
        <taxon>Bacillati</taxon>
        <taxon>Actinomycetota</taxon>
        <taxon>Actinomycetes</taxon>
        <taxon>Micrococcales</taxon>
        <taxon>Microbacteriaceae</taxon>
        <taxon>Cryobacterium</taxon>
    </lineage>
</organism>
<feature type="transmembrane region" description="Helical" evidence="5">
    <location>
        <begin position="105"/>
        <end position="126"/>
    </location>
</feature>
<keyword evidence="5" id="KW-0812">Transmembrane</keyword>
<dbReference type="AlphaFoldDB" id="A0A4R8WU86"/>
<accession>A0A4R8WU86</accession>
<evidence type="ECO:0000256" key="5">
    <source>
        <dbReference type="SAM" id="Phobius"/>
    </source>
</evidence>
<keyword evidence="3" id="KW-0902">Two-component regulatory system</keyword>
<feature type="region of interest" description="Disordered" evidence="4">
    <location>
        <begin position="1"/>
        <end position="40"/>
    </location>
</feature>
<dbReference type="Pfam" id="PF02518">
    <property type="entry name" value="HATPase_c"/>
    <property type="match status" value="1"/>
</dbReference>
<dbReference type="PANTHER" id="PTHR24421:SF61">
    <property type="entry name" value="OXYGEN SENSOR HISTIDINE KINASE NREB"/>
    <property type="match status" value="1"/>
</dbReference>
<dbReference type="InterPro" id="IPR003594">
    <property type="entry name" value="HATPase_dom"/>
</dbReference>
<evidence type="ECO:0000256" key="2">
    <source>
        <dbReference type="ARBA" id="ARBA00022777"/>
    </source>
</evidence>
<keyword evidence="8" id="KW-1185">Reference proteome</keyword>
<feature type="transmembrane region" description="Helical" evidence="5">
    <location>
        <begin position="193"/>
        <end position="210"/>
    </location>
</feature>
<reference evidence="7 8" key="1">
    <citation type="submission" date="2019-03" db="EMBL/GenBank/DDBJ databases">
        <title>Genomics of glacier-inhabiting Cryobacterium strains.</title>
        <authorList>
            <person name="Liu Q."/>
            <person name="Xin Y.-H."/>
        </authorList>
    </citation>
    <scope>NUCLEOTIDE SEQUENCE [LARGE SCALE GENOMIC DNA]</scope>
    <source>
        <strain evidence="7 8">MDT1-3</strain>
    </source>
</reference>
<proteinExistence type="predicted"/>
<comment type="caution">
    <text evidence="7">The sequence shown here is derived from an EMBL/GenBank/DDBJ whole genome shotgun (WGS) entry which is preliminary data.</text>
</comment>
<keyword evidence="5" id="KW-1133">Transmembrane helix</keyword>
<feature type="transmembrane region" description="Helical" evidence="5">
    <location>
        <begin position="512"/>
        <end position="531"/>
    </location>
</feature>
<feature type="transmembrane region" description="Helical" evidence="5">
    <location>
        <begin position="565"/>
        <end position="583"/>
    </location>
</feature>
<keyword evidence="5" id="KW-0472">Membrane</keyword>
<sequence length="780" mass="82334">MSVENVALPPPQPHPRTSIDRLPRRTRTRTPRSGQAAGRTATERQFRVLCTATGPTGLIFGLLCLDTFRAQAWPVAPGVALAAWLLVFGLPVLIGILATWGPLRLLRTLALAEGVVFLAILGFWLVMRAEPLPAGADIPWVISLTGIPAVAVAAATRDRVGWAYTALVCTLSGILRSATSADPHPMLVGIEDSLYALLVISVFVGLTIMARRGAARVDETARITRAAVAGRAARVARKRERLTIDALVHDSVISTLLMAGRGGIPTEMLSRHAASTLDRLDALRTPRSNQSMPGPEVAGRLEQLAAELSPNAIVRADLDEHLAVPAVAVTALLGAVGEALRNSIASAALGAHHRVMRTVNVQAHRGGIRVVVRDDGVGFDPALVPGERLGIAQSIIGRMERLTGGEARVRSRPGAGTEVEVSWTPEPSRPAPDARPVPAFVDAMTTEIDNPGTVVRLPRPLALGILTMFIVVHALLAFGDYEPLFGLPWEIAGFIAVSAAAILISRAGADQLPLAATIAVLALGAACAALVSHPMTAVQGTPFGHWYLGAITLLLVVLAVRGREGFAWIGYLIMTAITISWALSNGLTVVDGVLLVVRHAGTLLAGTLFAVGLKRSALTLAVLNRARVLNAAAAATAVAAIEERESQLAQVNALSRRTLEHLARSDEIRPEMRAECLLVEATLRDAMRARALFVEPLVAATRAARLRGVEVTLLDDSGDHPPVEAARVAAAVVDQLGSLDSGRLTARVLPADRATIASIVIEAGDNRMLVVTPDGLLRDA</sequence>
<feature type="region of interest" description="Disordered" evidence="4">
    <location>
        <begin position="406"/>
        <end position="434"/>
    </location>
</feature>
<dbReference type="GO" id="GO:0016301">
    <property type="term" value="F:kinase activity"/>
    <property type="evidence" value="ECO:0007669"/>
    <property type="project" value="UniProtKB-KW"/>
</dbReference>
<dbReference type="RefSeq" id="WP_134566565.1">
    <property type="nucleotide sequence ID" value="NZ_SOFP01000040.1"/>
</dbReference>
<protein>
    <recommendedName>
        <fullName evidence="6">Histidine kinase/HSP90-like ATPase domain-containing protein</fullName>
    </recommendedName>
</protein>
<gene>
    <name evidence="7" type="ORF">E3O19_07205</name>
</gene>
<feature type="transmembrane region" description="Helical" evidence="5">
    <location>
        <begin position="162"/>
        <end position="181"/>
    </location>
</feature>
<dbReference type="InterPro" id="IPR036890">
    <property type="entry name" value="HATPase_C_sf"/>
</dbReference>
<dbReference type="Proteomes" id="UP000298412">
    <property type="component" value="Unassembled WGS sequence"/>
</dbReference>
<keyword evidence="1" id="KW-0808">Transferase</keyword>
<evidence type="ECO:0000256" key="4">
    <source>
        <dbReference type="SAM" id="MobiDB-lite"/>
    </source>
</evidence>
<dbReference type="GO" id="GO:0000160">
    <property type="term" value="P:phosphorelay signal transduction system"/>
    <property type="evidence" value="ECO:0007669"/>
    <property type="project" value="UniProtKB-KW"/>
</dbReference>
<dbReference type="Gene3D" id="3.30.565.10">
    <property type="entry name" value="Histidine kinase-like ATPase, C-terminal domain"/>
    <property type="match status" value="1"/>
</dbReference>
<dbReference type="InterPro" id="IPR050482">
    <property type="entry name" value="Sensor_HK_TwoCompSys"/>
</dbReference>
<evidence type="ECO:0000259" key="6">
    <source>
        <dbReference type="Pfam" id="PF02518"/>
    </source>
</evidence>
<name>A0A4R8WU86_9MICO</name>